<sequence>MHSTSTNPIADVIDYSMGRHTSALMTAGHSSTTPSTAATTSSNRRKMKRLKMSNPNKSLDRDAVKLQKVIDLTFEYALLLTILYVVDHVASLLISEKFSCYYLHLHPETLFFGIFHELAFFFDSLNVLVDFRLPI</sequence>
<gene>
    <name evidence="3" type="ORF">TCNE_LOCUS16745</name>
</gene>
<feature type="transmembrane region" description="Helical" evidence="2">
    <location>
        <begin position="110"/>
        <end position="129"/>
    </location>
</feature>
<name>A0A183V7M5_TOXCA</name>
<dbReference type="WBParaSite" id="TCNE_0001674601-mRNA-1">
    <property type="protein sequence ID" value="TCNE_0001674601-mRNA-1"/>
    <property type="gene ID" value="TCNE_0001674601"/>
</dbReference>
<evidence type="ECO:0000313" key="4">
    <source>
        <dbReference type="Proteomes" id="UP000050794"/>
    </source>
</evidence>
<evidence type="ECO:0000313" key="3">
    <source>
        <dbReference type="EMBL" id="VDM48066.1"/>
    </source>
</evidence>
<feature type="region of interest" description="Disordered" evidence="1">
    <location>
        <begin position="26"/>
        <end position="47"/>
    </location>
</feature>
<dbReference type="AlphaFoldDB" id="A0A183V7M5"/>
<evidence type="ECO:0000313" key="5">
    <source>
        <dbReference type="WBParaSite" id="TCNE_0001674601-mRNA-1"/>
    </source>
</evidence>
<evidence type="ECO:0000256" key="1">
    <source>
        <dbReference type="SAM" id="MobiDB-lite"/>
    </source>
</evidence>
<keyword evidence="2" id="KW-0812">Transmembrane</keyword>
<keyword evidence="2" id="KW-0472">Membrane</keyword>
<reference evidence="3 4" key="2">
    <citation type="submission" date="2018-11" db="EMBL/GenBank/DDBJ databases">
        <authorList>
            <consortium name="Pathogen Informatics"/>
        </authorList>
    </citation>
    <scope>NUCLEOTIDE SEQUENCE [LARGE SCALE GENOMIC DNA]</scope>
</reference>
<keyword evidence="4" id="KW-1185">Reference proteome</keyword>
<keyword evidence="2" id="KW-1133">Transmembrane helix</keyword>
<organism evidence="4 5">
    <name type="scientific">Toxocara canis</name>
    <name type="common">Canine roundworm</name>
    <dbReference type="NCBI Taxonomy" id="6265"/>
    <lineage>
        <taxon>Eukaryota</taxon>
        <taxon>Metazoa</taxon>
        <taxon>Ecdysozoa</taxon>
        <taxon>Nematoda</taxon>
        <taxon>Chromadorea</taxon>
        <taxon>Rhabditida</taxon>
        <taxon>Spirurina</taxon>
        <taxon>Ascaridomorpha</taxon>
        <taxon>Ascaridoidea</taxon>
        <taxon>Toxocaridae</taxon>
        <taxon>Toxocara</taxon>
    </lineage>
</organism>
<accession>A0A183V7M5</accession>
<feature type="compositionally biased region" description="Low complexity" evidence="1">
    <location>
        <begin position="30"/>
        <end position="42"/>
    </location>
</feature>
<protein>
    <submittedName>
        <fullName evidence="5">Ion_trans domain-containing protein</fullName>
    </submittedName>
</protein>
<dbReference type="EMBL" id="UYWY01023857">
    <property type="protein sequence ID" value="VDM48066.1"/>
    <property type="molecule type" value="Genomic_DNA"/>
</dbReference>
<evidence type="ECO:0000256" key="2">
    <source>
        <dbReference type="SAM" id="Phobius"/>
    </source>
</evidence>
<reference evidence="5" key="1">
    <citation type="submission" date="2016-06" db="UniProtKB">
        <authorList>
            <consortium name="WormBaseParasite"/>
        </authorList>
    </citation>
    <scope>IDENTIFICATION</scope>
</reference>
<dbReference type="Proteomes" id="UP000050794">
    <property type="component" value="Unassembled WGS sequence"/>
</dbReference>
<feature type="transmembrane region" description="Helical" evidence="2">
    <location>
        <begin position="76"/>
        <end position="95"/>
    </location>
</feature>
<proteinExistence type="predicted"/>